<dbReference type="EMBL" id="CP119321">
    <property type="protein sequence ID" value="WEK13847.1"/>
    <property type="molecule type" value="Genomic_DNA"/>
</dbReference>
<feature type="transmembrane region" description="Helical" evidence="1">
    <location>
        <begin position="166"/>
        <end position="185"/>
    </location>
</feature>
<proteinExistence type="predicted"/>
<keyword evidence="1" id="KW-0812">Transmembrane</keyword>
<organism evidence="2 3">
    <name type="scientific">Candidatus Microbacterium phytovorans</name>
    <dbReference type="NCBI Taxonomy" id="3121374"/>
    <lineage>
        <taxon>Bacteria</taxon>
        <taxon>Bacillati</taxon>
        <taxon>Actinomycetota</taxon>
        <taxon>Actinomycetes</taxon>
        <taxon>Micrococcales</taxon>
        <taxon>Microbacteriaceae</taxon>
        <taxon>Microbacterium</taxon>
    </lineage>
</organism>
<gene>
    <name evidence="2" type="ORF">P0Y48_01125</name>
</gene>
<sequence>MADSPITARAAAVRDDLIAPATASRELIEYSVLGVAGLGDVRERLVADSNAVAARARRRVTQLLTERHGGRRPQLSGWHSLLVFLLTFASAAPLALLGSLRLGADGLETPAAIVALVVGILQVLVALAVFSKPVPRSTLFQSQVSAALAVAGAVFGASVTSGGLPVLFLVGAAGSVIALVAYHFGRRDRDARQRIDDALETAFLDVSAEVAAERARLQEELARELSERRVDVDGIRALRSASIALLREAGNPAVDDDPASLPGTYLIAGHTSAWLPPTHRDRGVA</sequence>
<dbReference type="Proteomes" id="UP001213972">
    <property type="component" value="Chromosome"/>
</dbReference>
<keyword evidence="1" id="KW-0472">Membrane</keyword>
<feature type="transmembrane region" description="Helical" evidence="1">
    <location>
        <begin position="110"/>
        <end position="130"/>
    </location>
</feature>
<evidence type="ECO:0000313" key="2">
    <source>
        <dbReference type="EMBL" id="WEK13847.1"/>
    </source>
</evidence>
<keyword evidence="1" id="KW-1133">Transmembrane helix</keyword>
<feature type="transmembrane region" description="Helical" evidence="1">
    <location>
        <begin position="142"/>
        <end position="160"/>
    </location>
</feature>
<accession>A0AAJ5W3D8</accession>
<evidence type="ECO:0000313" key="3">
    <source>
        <dbReference type="Proteomes" id="UP001213972"/>
    </source>
</evidence>
<dbReference type="AlphaFoldDB" id="A0AAJ5W3D8"/>
<name>A0AAJ5W3D8_9MICO</name>
<dbReference type="InterPro" id="IPR036259">
    <property type="entry name" value="MFS_trans_sf"/>
</dbReference>
<protein>
    <submittedName>
        <fullName evidence="2">Uncharacterized protein</fullName>
    </submittedName>
</protein>
<evidence type="ECO:0000256" key="1">
    <source>
        <dbReference type="SAM" id="Phobius"/>
    </source>
</evidence>
<feature type="transmembrane region" description="Helical" evidence="1">
    <location>
        <begin position="81"/>
        <end position="104"/>
    </location>
</feature>
<dbReference type="SUPFAM" id="SSF103473">
    <property type="entry name" value="MFS general substrate transporter"/>
    <property type="match status" value="1"/>
</dbReference>
<reference evidence="2" key="1">
    <citation type="submission" date="2023-03" db="EMBL/GenBank/DDBJ databases">
        <title>Andean soil-derived lignocellulolytic bacterial consortium as a source of novel taxa and putative plastic-active enzymes.</title>
        <authorList>
            <person name="Diaz-Garcia L."/>
            <person name="Chuvochina M."/>
            <person name="Feuerriegel G."/>
            <person name="Bunk B."/>
            <person name="Sproer C."/>
            <person name="Streit W.R."/>
            <person name="Rodriguez L.M."/>
            <person name="Overmann J."/>
            <person name="Jimenez D.J."/>
        </authorList>
    </citation>
    <scope>NUCLEOTIDE SEQUENCE</scope>
    <source>
        <strain evidence="2">MAG 4610</strain>
    </source>
</reference>